<reference evidence="2 3" key="1">
    <citation type="submission" date="2014-05" db="EMBL/GenBank/DDBJ databases">
        <title>Cellulosimicrobium funkei U11 genome.</title>
        <authorList>
            <person name="Hu C."/>
            <person name="Gong Y."/>
            <person name="Wan W."/>
            <person name="Jiang M."/>
        </authorList>
    </citation>
    <scope>NUCLEOTIDE SEQUENCE [LARGE SCALE GENOMIC DNA]</scope>
    <source>
        <strain evidence="2 3">U11</strain>
    </source>
</reference>
<evidence type="ECO:0000313" key="3">
    <source>
        <dbReference type="Proteomes" id="UP000035265"/>
    </source>
</evidence>
<dbReference type="EMBL" id="JNBQ01000002">
    <property type="protein sequence ID" value="KLN36198.1"/>
    <property type="molecule type" value="Genomic_DNA"/>
</dbReference>
<dbReference type="InterPro" id="IPR052917">
    <property type="entry name" value="Stress-Dev_Protein"/>
</dbReference>
<dbReference type="PANTHER" id="PTHR34818:SF1">
    <property type="entry name" value="PROTEIN BLI-3"/>
    <property type="match status" value="1"/>
</dbReference>
<name>A0A0H2KSS4_9MICO</name>
<feature type="domain" description="General stress protein FMN-binding split barrel" evidence="1">
    <location>
        <begin position="14"/>
        <end position="159"/>
    </location>
</feature>
<proteinExistence type="predicted"/>
<dbReference type="PANTHER" id="PTHR34818">
    <property type="entry name" value="PROTEIN BLI-3"/>
    <property type="match status" value="1"/>
</dbReference>
<dbReference type="PATRIC" id="fig|264251.5.peg.854"/>
<dbReference type="InterPro" id="IPR012349">
    <property type="entry name" value="Split_barrel_FMN-bd"/>
</dbReference>
<sequence>MTDTHHELPHAGSDEVEKVRELVKDERIAMLTTVAEDGSLVSRPMGVQAVDFDGDLWFFAAADSHKVAEIARDSAANAAFSGTSSWVSLSGRATLVHDPDKIRELWNAVADAWFPDGPDTPGVVLIRLHAESAEYWDSPGGRVATLFSLVNAKVTGRPYEGGENETVEL</sequence>
<evidence type="ECO:0000313" key="2">
    <source>
        <dbReference type="EMBL" id="KLN36198.1"/>
    </source>
</evidence>
<dbReference type="STRING" id="264251.FB00_04155"/>
<evidence type="ECO:0000259" key="1">
    <source>
        <dbReference type="Pfam" id="PF16242"/>
    </source>
</evidence>
<dbReference type="InterPro" id="IPR038725">
    <property type="entry name" value="YdaG_split_barrel_FMN-bd"/>
</dbReference>
<comment type="caution">
    <text evidence="2">The sequence shown here is derived from an EMBL/GenBank/DDBJ whole genome shotgun (WGS) entry which is preliminary data.</text>
</comment>
<protein>
    <submittedName>
        <fullName evidence="2">Pyridoxamine 5'-phosphate oxidase</fullName>
    </submittedName>
</protein>
<dbReference type="Proteomes" id="UP000035265">
    <property type="component" value="Unassembled WGS sequence"/>
</dbReference>
<dbReference type="SUPFAM" id="SSF50475">
    <property type="entry name" value="FMN-binding split barrel"/>
    <property type="match status" value="1"/>
</dbReference>
<gene>
    <name evidence="2" type="ORF">FB00_04155</name>
</gene>
<keyword evidence="3" id="KW-1185">Reference proteome</keyword>
<dbReference type="Pfam" id="PF16242">
    <property type="entry name" value="Pyrid_ox_like"/>
    <property type="match status" value="1"/>
</dbReference>
<dbReference type="RefSeq" id="WP_047231521.1">
    <property type="nucleotide sequence ID" value="NZ_JNBQ01000002.1"/>
</dbReference>
<organism evidence="2 3">
    <name type="scientific">Cellulosimicrobium funkei</name>
    <dbReference type="NCBI Taxonomy" id="264251"/>
    <lineage>
        <taxon>Bacteria</taxon>
        <taxon>Bacillati</taxon>
        <taxon>Actinomycetota</taxon>
        <taxon>Actinomycetes</taxon>
        <taxon>Micrococcales</taxon>
        <taxon>Promicromonosporaceae</taxon>
        <taxon>Cellulosimicrobium</taxon>
    </lineage>
</organism>
<accession>A0A0H2KSS4</accession>
<dbReference type="Gene3D" id="2.30.110.10">
    <property type="entry name" value="Electron Transport, Fmn-binding Protein, Chain A"/>
    <property type="match status" value="1"/>
</dbReference>
<dbReference type="AlphaFoldDB" id="A0A0H2KSS4"/>